<protein>
    <recommendedName>
        <fullName evidence="3">DUF3237 domain-containing protein</fullName>
    </recommendedName>
</protein>
<dbReference type="EMBL" id="FTRV01000008">
    <property type="protein sequence ID" value="SPM26661.1"/>
    <property type="molecule type" value="Genomic_DNA"/>
</dbReference>
<keyword evidence="2" id="KW-1185">Reference proteome</keyword>
<dbReference type="Pfam" id="PF11578">
    <property type="entry name" value="DUF3237"/>
    <property type="match status" value="1"/>
</dbReference>
<dbReference type="OrthoDB" id="3368702at2"/>
<evidence type="ECO:0000313" key="2">
    <source>
        <dbReference type="Proteomes" id="UP000241595"/>
    </source>
</evidence>
<dbReference type="AlphaFoldDB" id="A0A2U3N577"/>
<evidence type="ECO:0000313" key="1">
    <source>
        <dbReference type="EMBL" id="SPM26661.1"/>
    </source>
</evidence>
<dbReference type="Gene3D" id="2.40.160.20">
    <property type="match status" value="1"/>
</dbReference>
<dbReference type="STRING" id="1841859.GCA_900157385_00130"/>
<organism evidence="1 2">
    <name type="scientific">Mycobacterium terramassiliense</name>
    <dbReference type="NCBI Taxonomy" id="1841859"/>
    <lineage>
        <taxon>Bacteria</taxon>
        <taxon>Bacillati</taxon>
        <taxon>Actinomycetota</taxon>
        <taxon>Actinomycetes</taxon>
        <taxon>Mycobacteriales</taxon>
        <taxon>Mycobacteriaceae</taxon>
        <taxon>Mycobacterium</taxon>
    </lineage>
</organism>
<gene>
    <name evidence="1" type="ORF">MTAB308_136</name>
</gene>
<dbReference type="Proteomes" id="UP000241595">
    <property type="component" value="Unassembled WGS sequence"/>
</dbReference>
<accession>A0A2U3N577</accession>
<evidence type="ECO:0008006" key="3">
    <source>
        <dbReference type="Google" id="ProtNLM"/>
    </source>
</evidence>
<sequence>MSLVEDIKDRLPGSKDDAALVPLFRGAWSLAPYVVLPGTPVGTRAIVEMTDGRLEGRGIRARARPHACADWLVIGADGTATMDYRGTVETEEGHVIYLYGGGRCDLSSGFGQDTMLCGAVHFETSCERYRWLNRVHAVFRGVVVGDGAAGNGILHDEWFEVR</sequence>
<name>A0A2U3N577_9MYCO</name>
<dbReference type="RefSeq" id="WP_077096920.1">
    <property type="nucleotide sequence ID" value="NZ_LT717697.1"/>
</dbReference>
<reference evidence="1 2" key="1">
    <citation type="submission" date="2017-01" db="EMBL/GenBank/DDBJ databases">
        <authorList>
            <consortium name="Urmite Genomes"/>
        </authorList>
    </citation>
    <scope>NUCLEOTIDE SEQUENCE [LARGE SCALE GENOMIC DNA]</scope>
    <source>
        <strain evidence="1 2">AB308</strain>
    </source>
</reference>
<proteinExistence type="predicted"/>